<comment type="caution">
    <text evidence="12">Lacks conserved residue(s) required for the propagation of feature annotation.</text>
</comment>
<dbReference type="GO" id="GO:0009306">
    <property type="term" value="P:protein secretion"/>
    <property type="evidence" value="ECO:0007669"/>
    <property type="project" value="UniProtKB-UniRule"/>
</dbReference>
<dbReference type="GO" id="GO:0043952">
    <property type="term" value="P:protein transport by the Sec complex"/>
    <property type="evidence" value="ECO:0007669"/>
    <property type="project" value="TreeGrafter"/>
</dbReference>
<dbReference type="PANTHER" id="PTHR34182">
    <property type="entry name" value="PROTEIN-EXPORT MEMBRANE PROTEIN SECG"/>
    <property type="match status" value="1"/>
</dbReference>
<evidence type="ECO:0000256" key="1">
    <source>
        <dbReference type="ARBA" id="ARBA00004651"/>
    </source>
</evidence>
<keyword evidence="8 12" id="KW-1133">Transmembrane helix</keyword>
<proteinExistence type="inferred from homology"/>
<evidence type="ECO:0000256" key="2">
    <source>
        <dbReference type="ARBA" id="ARBA00008445"/>
    </source>
</evidence>
<evidence type="ECO:0000313" key="15">
    <source>
        <dbReference type="Proteomes" id="UP000185783"/>
    </source>
</evidence>
<keyword evidence="7 12" id="KW-0653">Protein transport</keyword>
<dbReference type="STRING" id="197461.A3843_12850"/>
<dbReference type="NCBIfam" id="TIGR00810">
    <property type="entry name" value="secG"/>
    <property type="match status" value="1"/>
</dbReference>
<evidence type="ECO:0000313" key="14">
    <source>
        <dbReference type="EMBL" id="OKL43523.1"/>
    </source>
</evidence>
<dbReference type="GO" id="GO:0065002">
    <property type="term" value="P:intracellular protein transmembrane transport"/>
    <property type="evidence" value="ECO:0007669"/>
    <property type="project" value="TreeGrafter"/>
</dbReference>
<comment type="caution">
    <text evidence="14">The sequence shown here is derived from an EMBL/GenBank/DDBJ whole genome shotgun (WGS) entry which is preliminary data.</text>
</comment>
<dbReference type="InterPro" id="IPR004692">
    <property type="entry name" value="SecG"/>
</dbReference>
<sequence length="124" mass="12456">MDTVLIVIHLMAVVALVVMILLQRSEGGALGIGGGGGGGGFMSSRGTANILTRGTAILAAVFFATSLGLSLLARWDDRPASILDEVPTAAETQSGETDGEGILNQLQGAPSEEAPAGPQVPSAQ</sequence>
<dbReference type="Proteomes" id="UP000185783">
    <property type="component" value="Unassembled WGS sequence"/>
</dbReference>
<dbReference type="OrthoDB" id="7366942at2"/>
<comment type="similarity">
    <text evidence="2 12">Belongs to the SecG family.</text>
</comment>
<reference evidence="14 15" key="1">
    <citation type="submission" date="2016-03" db="EMBL/GenBank/DDBJ databases">
        <title>Genome sequence of Nesiotobacter sp. nov., a moderately halophilic alphaproteobacterium isolated from the Yellow Sea, China.</title>
        <authorList>
            <person name="Zhang G."/>
            <person name="Zhang R."/>
        </authorList>
    </citation>
    <scope>NUCLEOTIDE SEQUENCE [LARGE SCALE GENOMIC DNA]</scope>
    <source>
        <strain evidence="14 15">WB1-6</strain>
    </source>
</reference>
<feature type="transmembrane region" description="Helical" evidence="12">
    <location>
        <begin position="51"/>
        <end position="73"/>
    </location>
</feature>
<evidence type="ECO:0000256" key="3">
    <source>
        <dbReference type="ARBA" id="ARBA00017876"/>
    </source>
</evidence>
<evidence type="ECO:0000256" key="5">
    <source>
        <dbReference type="ARBA" id="ARBA00022475"/>
    </source>
</evidence>
<name>A0A1U7JFK6_9HYPH</name>
<protein>
    <recommendedName>
        <fullName evidence="3 12">Protein-export membrane protein SecG</fullName>
    </recommendedName>
</protein>
<dbReference type="EMBL" id="LVVZ01000019">
    <property type="protein sequence ID" value="OKL43523.1"/>
    <property type="molecule type" value="Genomic_DNA"/>
</dbReference>
<keyword evidence="9 12" id="KW-0811">Translocation</keyword>
<evidence type="ECO:0000256" key="12">
    <source>
        <dbReference type="RuleBase" id="RU365087"/>
    </source>
</evidence>
<gene>
    <name evidence="14" type="ORF">A3843_12850</name>
</gene>
<evidence type="ECO:0000256" key="7">
    <source>
        <dbReference type="ARBA" id="ARBA00022927"/>
    </source>
</evidence>
<evidence type="ECO:0000256" key="6">
    <source>
        <dbReference type="ARBA" id="ARBA00022692"/>
    </source>
</evidence>
<dbReference type="Pfam" id="PF03840">
    <property type="entry name" value="SecG"/>
    <property type="match status" value="1"/>
</dbReference>
<keyword evidence="4 12" id="KW-0813">Transport</keyword>
<dbReference type="PRINTS" id="PR01651">
    <property type="entry name" value="SECGEXPORT"/>
</dbReference>
<comment type="function">
    <text evidence="11 12">Involved in protein export. Participates in an early event of protein translocation.</text>
</comment>
<evidence type="ECO:0000256" key="13">
    <source>
        <dbReference type="SAM" id="MobiDB-lite"/>
    </source>
</evidence>
<dbReference type="GO" id="GO:0015450">
    <property type="term" value="F:protein-transporting ATPase activity"/>
    <property type="evidence" value="ECO:0007669"/>
    <property type="project" value="UniProtKB-UniRule"/>
</dbReference>
<organism evidence="14 15">
    <name type="scientific">Pseudovibrio exalbescens</name>
    <dbReference type="NCBI Taxonomy" id="197461"/>
    <lineage>
        <taxon>Bacteria</taxon>
        <taxon>Pseudomonadati</taxon>
        <taxon>Pseudomonadota</taxon>
        <taxon>Alphaproteobacteria</taxon>
        <taxon>Hyphomicrobiales</taxon>
        <taxon>Stappiaceae</taxon>
        <taxon>Pseudovibrio</taxon>
    </lineage>
</organism>
<dbReference type="AlphaFoldDB" id="A0A1U7JFK6"/>
<dbReference type="PANTHER" id="PTHR34182:SF1">
    <property type="entry name" value="PROTEIN-EXPORT MEMBRANE PROTEIN SECG"/>
    <property type="match status" value="1"/>
</dbReference>
<evidence type="ECO:0000256" key="10">
    <source>
        <dbReference type="ARBA" id="ARBA00023136"/>
    </source>
</evidence>
<accession>A0A1U7JFK6</accession>
<keyword evidence="6 12" id="KW-0812">Transmembrane</keyword>
<evidence type="ECO:0000256" key="8">
    <source>
        <dbReference type="ARBA" id="ARBA00022989"/>
    </source>
</evidence>
<dbReference type="RefSeq" id="WP_028480932.1">
    <property type="nucleotide sequence ID" value="NZ_LVVZ01000019.1"/>
</dbReference>
<comment type="subcellular location">
    <subcellularLocation>
        <location evidence="1 12">Cell membrane</location>
        <topology evidence="1 12">Multi-pass membrane protein</topology>
    </subcellularLocation>
</comment>
<evidence type="ECO:0000256" key="9">
    <source>
        <dbReference type="ARBA" id="ARBA00023010"/>
    </source>
</evidence>
<keyword evidence="5 12" id="KW-1003">Cell membrane</keyword>
<keyword evidence="10 12" id="KW-0472">Membrane</keyword>
<evidence type="ECO:0000256" key="4">
    <source>
        <dbReference type="ARBA" id="ARBA00022448"/>
    </source>
</evidence>
<keyword evidence="15" id="KW-1185">Reference proteome</keyword>
<feature type="region of interest" description="Disordered" evidence="13">
    <location>
        <begin position="88"/>
        <end position="124"/>
    </location>
</feature>
<dbReference type="GO" id="GO:0005886">
    <property type="term" value="C:plasma membrane"/>
    <property type="evidence" value="ECO:0007669"/>
    <property type="project" value="UniProtKB-SubCell"/>
</dbReference>
<evidence type="ECO:0000256" key="11">
    <source>
        <dbReference type="ARBA" id="ARBA00025182"/>
    </source>
</evidence>